<keyword evidence="1" id="KW-0472">Membrane</keyword>
<dbReference type="PANTHER" id="PTHR43233">
    <property type="entry name" value="FAMILY N-ACETYLTRANSFERASE, PUTATIVE (AFU_ORTHOLOGUE AFUA_6G03350)-RELATED"/>
    <property type="match status" value="1"/>
</dbReference>
<dbReference type="SUPFAM" id="SSF55729">
    <property type="entry name" value="Acyl-CoA N-acyltransferases (Nat)"/>
    <property type="match status" value="1"/>
</dbReference>
<feature type="transmembrane region" description="Helical" evidence="1">
    <location>
        <begin position="69"/>
        <end position="88"/>
    </location>
</feature>
<reference evidence="2 3" key="1">
    <citation type="journal article" date="2017" name="Nat. Microbiol.">
        <title>Natural product diversity associated with the nematode symbionts Photorhabdus and Xenorhabdus.</title>
        <authorList>
            <person name="Tobias N.J."/>
            <person name="Wolff H."/>
            <person name="Djahanschiri B."/>
            <person name="Grundmann F."/>
            <person name="Kronenwerth M."/>
            <person name="Shi Y.M."/>
            <person name="Simonyi S."/>
            <person name="Grun P."/>
            <person name="Shapiro-Ilan D."/>
            <person name="Pidot S.J."/>
            <person name="Stinear T.P."/>
            <person name="Ebersberger I."/>
            <person name="Bode H.B."/>
        </authorList>
    </citation>
    <scope>NUCLEOTIDE SEQUENCE [LARGE SCALE GENOMIC DNA]</scope>
    <source>
        <strain evidence="2 3">DSM 22670</strain>
    </source>
</reference>
<name>A0A2D0KGF5_9GAMM</name>
<dbReference type="GO" id="GO:0016740">
    <property type="term" value="F:transferase activity"/>
    <property type="evidence" value="ECO:0007669"/>
    <property type="project" value="UniProtKB-KW"/>
</dbReference>
<keyword evidence="2" id="KW-0808">Transferase</keyword>
<keyword evidence="1" id="KW-1133">Transmembrane helix</keyword>
<comment type="caution">
    <text evidence="2">The sequence shown here is derived from an EMBL/GenBank/DDBJ whole genome shotgun (WGS) entry which is preliminary data.</text>
</comment>
<keyword evidence="3" id="KW-1185">Reference proteome</keyword>
<protein>
    <submittedName>
        <fullName evidence="2">Histone acetyltransferase</fullName>
    </submittedName>
</protein>
<accession>A0A2D0KGF5</accession>
<dbReference type="EMBL" id="NJAK01000001">
    <property type="protein sequence ID" value="PHM62511.1"/>
    <property type="molecule type" value="Genomic_DNA"/>
</dbReference>
<dbReference type="InterPro" id="IPR053144">
    <property type="entry name" value="Acetyltransferase_Butenolide"/>
</dbReference>
<dbReference type="Gene3D" id="3.40.630.30">
    <property type="match status" value="1"/>
</dbReference>
<evidence type="ECO:0000256" key="1">
    <source>
        <dbReference type="SAM" id="Phobius"/>
    </source>
</evidence>
<evidence type="ECO:0000313" key="3">
    <source>
        <dbReference type="Proteomes" id="UP000222168"/>
    </source>
</evidence>
<organism evidence="2 3">
    <name type="scientific">Xenorhabdus ishibashii</name>
    <dbReference type="NCBI Taxonomy" id="1034471"/>
    <lineage>
        <taxon>Bacteria</taxon>
        <taxon>Pseudomonadati</taxon>
        <taxon>Pseudomonadota</taxon>
        <taxon>Gammaproteobacteria</taxon>
        <taxon>Enterobacterales</taxon>
        <taxon>Morganellaceae</taxon>
        <taxon>Xenorhabdus</taxon>
    </lineage>
</organism>
<keyword evidence="1" id="KW-0812">Transmembrane</keyword>
<dbReference type="Proteomes" id="UP000222168">
    <property type="component" value="Unassembled WGS sequence"/>
</dbReference>
<proteinExistence type="predicted"/>
<feature type="transmembrane region" description="Helical" evidence="1">
    <location>
        <begin position="95"/>
        <end position="114"/>
    </location>
</feature>
<dbReference type="PANTHER" id="PTHR43233:SF1">
    <property type="entry name" value="FAMILY N-ACETYLTRANSFERASE, PUTATIVE (AFU_ORTHOLOGUE AFUA_6G03350)-RELATED"/>
    <property type="match status" value="1"/>
</dbReference>
<dbReference type="AlphaFoldDB" id="A0A2D0KGF5"/>
<gene>
    <name evidence="2" type="ORF">Xish_01720</name>
</gene>
<evidence type="ECO:0000313" key="2">
    <source>
        <dbReference type="EMBL" id="PHM62511.1"/>
    </source>
</evidence>
<dbReference type="InterPro" id="IPR016181">
    <property type="entry name" value="Acyl_CoA_acyltransferase"/>
</dbReference>
<sequence>MLENKSMVQHFHWQKENYQVSTDKSLLDITAIHQFLTRSRWAEGINLETVRSAIENSLTFGLYKDENQIGFSWLVMDFAAFGYLYDVYVLKRRSFLGTIIIYYQIGFSIQLYSLSS</sequence>